<comment type="caution">
    <text evidence="2">The sequence shown here is derived from an EMBL/GenBank/DDBJ whole genome shotgun (WGS) entry which is preliminary data.</text>
</comment>
<feature type="region of interest" description="Disordered" evidence="1">
    <location>
        <begin position="1"/>
        <end position="23"/>
    </location>
</feature>
<gene>
    <name evidence="2" type="ORF">ABZ921_15015</name>
</gene>
<evidence type="ECO:0000256" key="1">
    <source>
        <dbReference type="SAM" id="MobiDB-lite"/>
    </source>
</evidence>
<sequence length="272" mass="27840">MSDDTRTDDGTRTDAEPDPSGAADVLTVPASHQGYPGVAFGGYVAGVLAGRAAAGTVRVDFRAATPVDSPVRLGDVAGGGARLTDGKGTVLATATPAPDLPVSGVPEAPSWEQAAAATEAFLATGLTGLAEGGAVVDCFGCGPRPPGRGLRQHCMQVPGRDVVATAWTAHPAFADPRGMLREELLWAVLDCPTAWAGVHVGSLRPGAVTASLTATLLQPVATGEEHITYAWPIASAGRKHTMGVAVSTAHGRLCALGEALWIDPREERGRRE</sequence>
<reference evidence="2 3" key="1">
    <citation type="submission" date="2024-06" db="EMBL/GenBank/DDBJ databases">
        <title>The Natural Products Discovery Center: Release of the First 8490 Sequenced Strains for Exploring Actinobacteria Biosynthetic Diversity.</title>
        <authorList>
            <person name="Kalkreuter E."/>
            <person name="Kautsar S.A."/>
            <person name="Yang D."/>
            <person name="Bader C.D."/>
            <person name="Teijaro C.N."/>
            <person name="Fluegel L."/>
            <person name="Davis C.M."/>
            <person name="Simpson J.R."/>
            <person name="Lauterbach L."/>
            <person name="Steele A.D."/>
            <person name="Gui C."/>
            <person name="Meng S."/>
            <person name="Li G."/>
            <person name="Viehrig K."/>
            <person name="Ye F."/>
            <person name="Su P."/>
            <person name="Kiefer A.F."/>
            <person name="Nichols A."/>
            <person name="Cepeda A.J."/>
            <person name="Yan W."/>
            <person name="Fan B."/>
            <person name="Jiang Y."/>
            <person name="Adhikari A."/>
            <person name="Zheng C.-J."/>
            <person name="Schuster L."/>
            <person name="Cowan T.M."/>
            <person name="Smanski M.J."/>
            <person name="Chevrette M.G."/>
            <person name="De Carvalho L.P.S."/>
            <person name="Shen B."/>
        </authorList>
    </citation>
    <scope>NUCLEOTIDE SEQUENCE [LARGE SCALE GENOMIC DNA]</scope>
    <source>
        <strain evidence="2 3">NPDC046838</strain>
    </source>
</reference>
<protein>
    <recommendedName>
        <fullName evidence="4">Thioesterase family protein</fullName>
    </recommendedName>
</protein>
<dbReference type="Gene3D" id="3.10.129.10">
    <property type="entry name" value="Hotdog Thioesterase"/>
    <property type="match status" value="1"/>
</dbReference>
<organism evidence="2 3">
    <name type="scientific">Streptomyces atriruber</name>
    <dbReference type="NCBI Taxonomy" id="545121"/>
    <lineage>
        <taxon>Bacteria</taxon>
        <taxon>Bacillati</taxon>
        <taxon>Actinomycetota</taxon>
        <taxon>Actinomycetes</taxon>
        <taxon>Kitasatosporales</taxon>
        <taxon>Streptomycetaceae</taxon>
        <taxon>Streptomyces</taxon>
    </lineage>
</organism>
<evidence type="ECO:0008006" key="4">
    <source>
        <dbReference type="Google" id="ProtNLM"/>
    </source>
</evidence>
<dbReference type="EMBL" id="JBEYXV010000007">
    <property type="protein sequence ID" value="MEU6821940.1"/>
    <property type="molecule type" value="Genomic_DNA"/>
</dbReference>
<keyword evidence="3" id="KW-1185">Reference proteome</keyword>
<name>A0ABV3BLN8_9ACTN</name>
<accession>A0ABV3BLN8</accession>
<dbReference type="Proteomes" id="UP001551176">
    <property type="component" value="Unassembled WGS sequence"/>
</dbReference>
<dbReference type="InterPro" id="IPR029069">
    <property type="entry name" value="HotDog_dom_sf"/>
</dbReference>
<proteinExistence type="predicted"/>
<evidence type="ECO:0000313" key="3">
    <source>
        <dbReference type="Proteomes" id="UP001551176"/>
    </source>
</evidence>
<dbReference type="RefSeq" id="WP_359348495.1">
    <property type="nucleotide sequence ID" value="NZ_JBEYXV010000007.1"/>
</dbReference>
<feature type="compositionally biased region" description="Basic and acidic residues" evidence="1">
    <location>
        <begin position="1"/>
        <end position="15"/>
    </location>
</feature>
<evidence type="ECO:0000313" key="2">
    <source>
        <dbReference type="EMBL" id="MEU6821940.1"/>
    </source>
</evidence>
<dbReference type="SUPFAM" id="SSF54637">
    <property type="entry name" value="Thioesterase/thiol ester dehydrase-isomerase"/>
    <property type="match status" value="2"/>
</dbReference>